<evidence type="ECO:0000313" key="7">
    <source>
        <dbReference type="Ensembl" id="ENSPMRP00000013923.1"/>
    </source>
</evidence>
<proteinExistence type="inferred from homology"/>
<keyword evidence="3 5" id="KW-0378">Hydrolase</keyword>
<dbReference type="GO" id="GO:0033971">
    <property type="term" value="F:hydroxyisourate hydrolase activity"/>
    <property type="evidence" value="ECO:0007669"/>
    <property type="project" value="UniProtKB-EC"/>
</dbReference>
<dbReference type="Ensembl" id="ENSPMRT00000014878.1">
    <property type="protein sequence ID" value="ENSPMRP00000013923.1"/>
    <property type="gene ID" value="ENSPMRG00000009326.1"/>
</dbReference>
<dbReference type="GO" id="GO:0006144">
    <property type="term" value="P:purine nucleobase metabolic process"/>
    <property type="evidence" value="ECO:0007669"/>
    <property type="project" value="UniProtKB-KW"/>
</dbReference>
<organism evidence="7 8">
    <name type="scientific">Podarcis muralis</name>
    <name type="common">Wall lizard</name>
    <name type="synonym">Lacerta muralis</name>
    <dbReference type="NCBI Taxonomy" id="64176"/>
    <lineage>
        <taxon>Eukaryota</taxon>
        <taxon>Metazoa</taxon>
        <taxon>Chordata</taxon>
        <taxon>Craniata</taxon>
        <taxon>Vertebrata</taxon>
        <taxon>Euteleostomi</taxon>
        <taxon>Lepidosauria</taxon>
        <taxon>Squamata</taxon>
        <taxon>Bifurcata</taxon>
        <taxon>Unidentata</taxon>
        <taxon>Episquamata</taxon>
        <taxon>Laterata</taxon>
        <taxon>Lacertibaenia</taxon>
        <taxon>Lacertidae</taxon>
        <taxon>Podarcis</taxon>
    </lineage>
</organism>
<feature type="binding site" evidence="4">
    <location>
        <position position="41"/>
    </location>
    <ligand>
        <name>substrate</name>
    </ligand>
</feature>
<dbReference type="SMART" id="SM00095">
    <property type="entry name" value="TR_THY"/>
    <property type="match status" value="1"/>
</dbReference>
<reference evidence="7 8" key="1">
    <citation type="journal article" date="2019" name="Proc. Natl. Acad. Sci. U.S.A.">
        <title>Regulatory changes in pterin and carotenoid genes underlie balanced color polymorphisms in the wall lizard.</title>
        <authorList>
            <person name="Andrade P."/>
            <person name="Pinho C."/>
            <person name="Perez I de Lanuza G."/>
            <person name="Afonso S."/>
            <person name="Brejcha J."/>
            <person name="Rubin C.J."/>
            <person name="Wallerman O."/>
            <person name="Pereira P."/>
            <person name="Sabatino S.J."/>
            <person name="Bellati A."/>
            <person name="Pellitteri-Rosa D."/>
            <person name="Bosakova Z."/>
            <person name="Bunikis I."/>
            <person name="Carretero M.A."/>
            <person name="Feiner N."/>
            <person name="Marsik P."/>
            <person name="Pauperio F."/>
            <person name="Salvi D."/>
            <person name="Soler L."/>
            <person name="While G.M."/>
            <person name="Uller T."/>
            <person name="Font E."/>
            <person name="Andersson L."/>
            <person name="Carneiro M."/>
        </authorList>
    </citation>
    <scope>NUCLEOTIDE SEQUENCE</scope>
</reference>
<dbReference type="SUPFAM" id="SSF49472">
    <property type="entry name" value="Transthyretin (synonym: prealbumin)"/>
    <property type="match status" value="1"/>
</dbReference>
<reference evidence="7" key="2">
    <citation type="submission" date="2025-08" db="UniProtKB">
        <authorList>
            <consortium name="Ensembl"/>
        </authorList>
    </citation>
    <scope>IDENTIFICATION</scope>
</reference>
<dbReference type="InterPro" id="IPR023416">
    <property type="entry name" value="Transthyretin/HIU_hydrolase_d"/>
</dbReference>
<dbReference type="Gene3D" id="2.60.40.180">
    <property type="entry name" value="Transthyretin/hydroxyisourate hydrolase domain"/>
    <property type="match status" value="1"/>
</dbReference>
<dbReference type="AlphaFoldDB" id="A0A670IP64"/>
<dbReference type="EC" id="3.5.2.17" evidence="5"/>
<dbReference type="InterPro" id="IPR014306">
    <property type="entry name" value="Hydroxyisourate_hydrolase"/>
</dbReference>
<protein>
    <recommendedName>
        <fullName evidence="5">5-hydroxyisourate hydrolase</fullName>
        <shortName evidence="5">HIU hydrolase</shortName>
        <shortName evidence="5">HIUHase</shortName>
        <ecNumber evidence="5">3.5.2.17</ecNumber>
    </recommendedName>
</protein>
<dbReference type="PANTHER" id="PTHR10395">
    <property type="entry name" value="URICASE AND TRANSTHYRETIN-RELATED"/>
    <property type="match status" value="1"/>
</dbReference>
<accession>A0A670IP64</accession>
<dbReference type="InterPro" id="IPR000895">
    <property type="entry name" value="Transthyretin/HIU_hydrolase"/>
</dbReference>
<keyword evidence="2 5" id="KW-0659">Purine metabolism</keyword>
<dbReference type="Pfam" id="PF00576">
    <property type="entry name" value="Transthyretin"/>
    <property type="match status" value="1"/>
</dbReference>
<evidence type="ECO:0000313" key="8">
    <source>
        <dbReference type="Proteomes" id="UP000472272"/>
    </source>
</evidence>
<comment type="subunit">
    <text evidence="5">Homotetramer.</text>
</comment>
<dbReference type="OMA" id="CSENQNY"/>
<feature type="binding site" evidence="4">
    <location>
        <position position="81"/>
    </location>
    <ligand>
        <name>substrate</name>
    </ligand>
</feature>
<evidence type="ECO:0000256" key="2">
    <source>
        <dbReference type="ARBA" id="ARBA00022631"/>
    </source>
</evidence>
<comment type="catalytic activity">
    <reaction evidence="1 5">
        <text>5-hydroxyisourate + H2O = 5-hydroxy-2-oxo-4-ureido-2,5-dihydro-1H-imidazole-5-carboxylate + H(+)</text>
        <dbReference type="Rhea" id="RHEA:23736"/>
        <dbReference type="ChEBI" id="CHEBI:15377"/>
        <dbReference type="ChEBI" id="CHEBI:15378"/>
        <dbReference type="ChEBI" id="CHEBI:18072"/>
        <dbReference type="ChEBI" id="CHEBI:58639"/>
        <dbReference type="EC" id="3.5.2.17"/>
    </reaction>
</comment>
<dbReference type="PANTHER" id="PTHR10395:SF11">
    <property type="entry name" value="5-HYDROXYISOURATE HYDROLASE"/>
    <property type="match status" value="1"/>
</dbReference>
<keyword evidence="8" id="KW-1185">Reference proteome</keyword>
<evidence type="ECO:0000259" key="6">
    <source>
        <dbReference type="SMART" id="SM00095"/>
    </source>
</evidence>
<evidence type="ECO:0000256" key="1">
    <source>
        <dbReference type="ARBA" id="ARBA00001043"/>
    </source>
</evidence>
<feature type="domain" description="Transthyretin/hydroxyisourate hydrolase" evidence="6">
    <location>
        <begin position="34"/>
        <end position="147"/>
    </location>
</feature>
<dbReference type="CDD" id="cd05822">
    <property type="entry name" value="TLP_HIUase"/>
    <property type="match status" value="1"/>
</dbReference>
<dbReference type="InterPro" id="IPR036817">
    <property type="entry name" value="Transthyretin/HIU_hydrolase_sf"/>
</dbReference>
<dbReference type="PRINTS" id="PR00189">
    <property type="entry name" value="TRNSTHYRETIN"/>
</dbReference>
<feature type="binding site" evidence="4">
    <location>
        <position position="145"/>
    </location>
    <ligand>
        <name>substrate</name>
    </ligand>
</feature>
<evidence type="ECO:0000256" key="4">
    <source>
        <dbReference type="PIRSR" id="PIRSR600895-51"/>
    </source>
</evidence>
<sequence length="148" mass="17160">MDLGNWEGEELIQRLLLHPALHSESQVASSDEVHHAFLTVHALNVLTGLPAQGLAMHFSKLEDPQRPWAELMRSKTNPDGRLDRNSPMPRELKPGTYKLRFETREYWEQQGYSSFYPYVEIVFTITEEEKVHIPLLLSPYSYTTYRGS</sequence>
<reference evidence="7" key="3">
    <citation type="submission" date="2025-09" db="UniProtKB">
        <authorList>
            <consortium name="Ensembl"/>
        </authorList>
    </citation>
    <scope>IDENTIFICATION</scope>
</reference>
<evidence type="ECO:0000256" key="3">
    <source>
        <dbReference type="ARBA" id="ARBA00022801"/>
    </source>
</evidence>
<comment type="similarity">
    <text evidence="5">Belongs to the transthyretin family. 5-hydroxyisourate hydrolase subfamily.</text>
</comment>
<name>A0A670IP64_PODMU</name>
<dbReference type="Proteomes" id="UP000472272">
    <property type="component" value="Chromosome 8"/>
</dbReference>
<dbReference type="GeneTree" id="ENSGT00940000153229"/>
<dbReference type="NCBIfam" id="TIGR02962">
    <property type="entry name" value="hdxy_isourate"/>
    <property type="match status" value="1"/>
</dbReference>
<evidence type="ECO:0000256" key="5">
    <source>
        <dbReference type="RuleBase" id="RU361270"/>
    </source>
</evidence>